<gene>
    <name evidence="1" type="ORF">B0H15DRAFT_965672</name>
</gene>
<comment type="caution">
    <text evidence="1">The sequence shown here is derived from an EMBL/GenBank/DDBJ whole genome shotgun (WGS) entry which is preliminary data.</text>
</comment>
<evidence type="ECO:0000313" key="1">
    <source>
        <dbReference type="EMBL" id="KAJ7095990.1"/>
    </source>
</evidence>
<sequence length="353" mass="39571">MTFASGNIENPFNLTIERTGCEYEGDITASTNKSGNALSDMDARLRRWYEAGDVSGYGDVKTQETKVDPAVRNAREIPASDFRVSPNLIARVQAIWNASFFPTHVRAEPYKIHMYGPGGKFESHRDTPETDLVDVIHFVGEIATGYRAVIAVKILRQHQETPEVPANIQLQRKIKDVLMQLDTPYGILLQHQYSAGTAELNGPDAVLHAAAGDTGGDVKLLPVLIRWTASRYEFSGHDPEDYDWGKNECRADVFPMTEAHVDTVLAHIRTENARAKDEDHREPKLFVDLKGTDAEWINTQGAQPIPFYSPQFSGTSVAWLEELYNTFEHTGNESRPYEENSIYLSYAVVVLPK</sequence>
<evidence type="ECO:0000313" key="2">
    <source>
        <dbReference type="Proteomes" id="UP001222325"/>
    </source>
</evidence>
<dbReference type="EMBL" id="JARJCN010000012">
    <property type="protein sequence ID" value="KAJ7095990.1"/>
    <property type="molecule type" value="Genomic_DNA"/>
</dbReference>
<name>A0AAD6UER0_9AGAR</name>
<proteinExistence type="predicted"/>
<keyword evidence="2" id="KW-1185">Reference proteome</keyword>
<organism evidence="1 2">
    <name type="scientific">Mycena belliarum</name>
    <dbReference type="NCBI Taxonomy" id="1033014"/>
    <lineage>
        <taxon>Eukaryota</taxon>
        <taxon>Fungi</taxon>
        <taxon>Dikarya</taxon>
        <taxon>Basidiomycota</taxon>
        <taxon>Agaricomycotina</taxon>
        <taxon>Agaricomycetes</taxon>
        <taxon>Agaricomycetidae</taxon>
        <taxon>Agaricales</taxon>
        <taxon>Marasmiineae</taxon>
        <taxon>Mycenaceae</taxon>
        <taxon>Mycena</taxon>
    </lineage>
</organism>
<reference evidence="1" key="1">
    <citation type="submission" date="2023-03" db="EMBL/GenBank/DDBJ databases">
        <title>Massive genome expansion in bonnet fungi (Mycena s.s.) driven by repeated elements and novel gene families across ecological guilds.</title>
        <authorList>
            <consortium name="Lawrence Berkeley National Laboratory"/>
            <person name="Harder C.B."/>
            <person name="Miyauchi S."/>
            <person name="Viragh M."/>
            <person name="Kuo A."/>
            <person name="Thoen E."/>
            <person name="Andreopoulos B."/>
            <person name="Lu D."/>
            <person name="Skrede I."/>
            <person name="Drula E."/>
            <person name="Henrissat B."/>
            <person name="Morin E."/>
            <person name="Kohler A."/>
            <person name="Barry K."/>
            <person name="LaButti K."/>
            <person name="Morin E."/>
            <person name="Salamov A."/>
            <person name="Lipzen A."/>
            <person name="Mereny Z."/>
            <person name="Hegedus B."/>
            <person name="Baldrian P."/>
            <person name="Stursova M."/>
            <person name="Weitz H."/>
            <person name="Taylor A."/>
            <person name="Grigoriev I.V."/>
            <person name="Nagy L.G."/>
            <person name="Martin F."/>
            <person name="Kauserud H."/>
        </authorList>
    </citation>
    <scope>NUCLEOTIDE SEQUENCE</scope>
    <source>
        <strain evidence="1">CBHHK173m</strain>
    </source>
</reference>
<dbReference type="Proteomes" id="UP001222325">
    <property type="component" value="Unassembled WGS sequence"/>
</dbReference>
<accession>A0AAD6UER0</accession>
<protein>
    <submittedName>
        <fullName evidence="1">Uncharacterized protein</fullName>
    </submittedName>
</protein>
<dbReference type="AlphaFoldDB" id="A0AAD6UER0"/>